<dbReference type="EMBL" id="KV426140">
    <property type="protein sequence ID" value="KZV86928.1"/>
    <property type="molecule type" value="Genomic_DNA"/>
</dbReference>
<name>A0A165EH89_EXIGL</name>
<keyword evidence="3" id="KW-1185">Reference proteome</keyword>
<dbReference type="Proteomes" id="UP000077266">
    <property type="component" value="Unassembled WGS sequence"/>
</dbReference>
<proteinExistence type="predicted"/>
<protein>
    <recommendedName>
        <fullName evidence="4">AAA-ATPase-like domain-containing protein</fullName>
    </recommendedName>
</protein>
<dbReference type="InParanoid" id="A0A165EH89"/>
<feature type="region of interest" description="Disordered" evidence="1">
    <location>
        <begin position="519"/>
        <end position="576"/>
    </location>
</feature>
<sequence length="576" mass="63653">MGAKYNGPGWTATRLSPATMPVPKDLACGITNHETFYMYRVRQSSCVKLERPTVGQFIADLRAHHDAQCACGATIGDKVWLALYRPQGPGTVGLDTSAYKSYGPDCPLEQFSADVTATPAVYHLLVEGTQPAEEPPPPEQIQILSEYGSSVFRIPGAQPTLFDAGDIDYGKACAQPGTVIVDKSSFVDLARSNHDSGCIPVLRRPTGFGKTMFLSMFEAYVDTYSAYERPPFPNDPSRRRDLSRGPGRFCSLALKGLLLVLHLDLAHLHLMDDMEEPEMRTSCRKFLAACALACYKNYQRIFVRHTAREAITLSELFDLGYRAPDTSRFFVGVDNYTAPLLRGDWRLRERVIVEEIFSPLLDGFARDTILRGLIVGGDVPGIPWPYCSVSLFRTCMLDLSYDPVSFDMLGVDEAELVALGKMLFIPEKEVDLLRQVRLRAGVLESAVPTVPYWGRAYSTRDVLAVVRALLDGTPVPESVASVTGANYRPPIYSLRPELVDALYDAFVVNKEETLKSVFLKRPASPQQEMKKKPRESDPVSDDGSWPDSDRASAATSFIDSPPPSSLDSDDSDHAAR</sequence>
<dbReference type="OrthoDB" id="2895184at2759"/>
<feature type="compositionally biased region" description="Basic and acidic residues" evidence="1">
    <location>
        <begin position="528"/>
        <end position="537"/>
    </location>
</feature>
<reference evidence="2 3" key="1">
    <citation type="journal article" date="2016" name="Mol. Biol. Evol.">
        <title>Comparative Genomics of Early-Diverging Mushroom-Forming Fungi Provides Insights into the Origins of Lignocellulose Decay Capabilities.</title>
        <authorList>
            <person name="Nagy L.G."/>
            <person name="Riley R."/>
            <person name="Tritt A."/>
            <person name="Adam C."/>
            <person name="Daum C."/>
            <person name="Floudas D."/>
            <person name="Sun H."/>
            <person name="Yadav J.S."/>
            <person name="Pangilinan J."/>
            <person name="Larsson K.H."/>
            <person name="Matsuura K."/>
            <person name="Barry K."/>
            <person name="Labutti K."/>
            <person name="Kuo R."/>
            <person name="Ohm R.A."/>
            <person name="Bhattacharya S.S."/>
            <person name="Shirouzu T."/>
            <person name="Yoshinaga Y."/>
            <person name="Martin F.M."/>
            <person name="Grigoriev I.V."/>
            <person name="Hibbett D.S."/>
        </authorList>
    </citation>
    <scope>NUCLEOTIDE SEQUENCE [LARGE SCALE GENOMIC DNA]</scope>
    <source>
        <strain evidence="2 3">HHB12029</strain>
    </source>
</reference>
<gene>
    <name evidence="2" type="ORF">EXIGLDRAFT_840369</name>
</gene>
<evidence type="ECO:0008006" key="4">
    <source>
        <dbReference type="Google" id="ProtNLM"/>
    </source>
</evidence>
<evidence type="ECO:0000313" key="2">
    <source>
        <dbReference type="EMBL" id="KZV86928.1"/>
    </source>
</evidence>
<dbReference type="AlphaFoldDB" id="A0A165EH89"/>
<accession>A0A165EH89</accession>
<evidence type="ECO:0000313" key="3">
    <source>
        <dbReference type="Proteomes" id="UP000077266"/>
    </source>
</evidence>
<evidence type="ECO:0000256" key="1">
    <source>
        <dbReference type="SAM" id="MobiDB-lite"/>
    </source>
</evidence>
<organism evidence="2 3">
    <name type="scientific">Exidia glandulosa HHB12029</name>
    <dbReference type="NCBI Taxonomy" id="1314781"/>
    <lineage>
        <taxon>Eukaryota</taxon>
        <taxon>Fungi</taxon>
        <taxon>Dikarya</taxon>
        <taxon>Basidiomycota</taxon>
        <taxon>Agaricomycotina</taxon>
        <taxon>Agaricomycetes</taxon>
        <taxon>Auriculariales</taxon>
        <taxon>Exidiaceae</taxon>
        <taxon>Exidia</taxon>
    </lineage>
</organism>